<dbReference type="AlphaFoldDB" id="A0A9E7G3T5"/>
<protein>
    <submittedName>
        <fullName evidence="1">F-box and DUF domain containing protein</fullName>
    </submittedName>
</protein>
<dbReference type="PANTHER" id="PTHR44586:SF25">
    <property type="entry name" value="(WILD MALAYSIAN BANANA) HYPOTHETICAL PROTEIN"/>
    <property type="match status" value="1"/>
</dbReference>
<keyword evidence="2" id="KW-1185">Reference proteome</keyword>
<proteinExistence type="predicted"/>
<dbReference type="PANTHER" id="PTHR44586">
    <property type="entry name" value="F-BOX DOMAIN CONTAINING PROTEIN, EXPRESSED"/>
    <property type="match status" value="1"/>
</dbReference>
<evidence type="ECO:0000313" key="2">
    <source>
        <dbReference type="Proteomes" id="UP001055439"/>
    </source>
</evidence>
<accession>A0A9E7G3T5</accession>
<sequence length="69" mass="8304">MCMSSIDFPELEWNCIYYTDDGFRWSEQLRRQRHDIGIFYMMGKKIQPVVDVGRHSNWPPPIWLTPNLS</sequence>
<gene>
    <name evidence="1" type="ORF">MUK42_01572</name>
</gene>
<dbReference type="EMBL" id="CP097507">
    <property type="protein sequence ID" value="URE06103.1"/>
    <property type="molecule type" value="Genomic_DNA"/>
</dbReference>
<evidence type="ECO:0000313" key="1">
    <source>
        <dbReference type="EMBL" id="URE06103.1"/>
    </source>
</evidence>
<organism evidence="1 2">
    <name type="scientific">Musa troglodytarum</name>
    <name type="common">fe'i banana</name>
    <dbReference type="NCBI Taxonomy" id="320322"/>
    <lineage>
        <taxon>Eukaryota</taxon>
        <taxon>Viridiplantae</taxon>
        <taxon>Streptophyta</taxon>
        <taxon>Embryophyta</taxon>
        <taxon>Tracheophyta</taxon>
        <taxon>Spermatophyta</taxon>
        <taxon>Magnoliopsida</taxon>
        <taxon>Liliopsida</taxon>
        <taxon>Zingiberales</taxon>
        <taxon>Musaceae</taxon>
        <taxon>Musa</taxon>
    </lineage>
</organism>
<dbReference type="Proteomes" id="UP001055439">
    <property type="component" value="Chromosome 5"/>
</dbReference>
<name>A0A9E7G3T5_9LILI</name>
<reference evidence="1" key="1">
    <citation type="submission" date="2022-05" db="EMBL/GenBank/DDBJ databases">
        <title>The Musa troglodytarum L. genome provides insights into the mechanism of non-climacteric behaviour and enrichment of carotenoids.</title>
        <authorList>
            <person name="Wang J."/>
        </authorList>
    </citation>
    <scope>NUCLEOTIDE SEQUENCE</scope>
    <source>
        <tissue evidence="1">Leaf</tissue>
    </source>
</reference>
<dbReference type="OrthoDB" id="695192at2759"/>